<protein>
    <submittedName>
        <fullName evidence="3">Peptidylprolyl isomerase</fullName>
    </submittedName>
</protein>
<name>A0A4U5TQD6_9FLAO</name>
<dbReference type="EMBL" id="SWMU01000003">
    <property type="protein sequence ID" value="TKS56102.1"/>
    <property type="molecule type" value="Genomic_DNA"/>
</dbReference>
<evidence type="ECO:0000313" key="3">
    <source>
        <dbReference type="EMBL" id="TKS56102.1"/>
    </source>
</evidence>
<reference evidence="3 4" key="1">
    <citation type="submission" date="2019-04" db="EMBL/GenBank/DDBJ databases">
        <title>Psychroflexus halotolerans sp. nov., isolated from a marine solar saltern.</title>
        <authorList>
            <person name="Feng X."/>
        </authorList>
    </citation>
    <scope>NUCLEOTIDE SEQUENCE [LARGE SCALE GENOMIC DNA]</scope>
    <source>
        <strain evidence="3 4">WDS2C27</strain>
    </source>
</reference>
<gene>
    <name evidence="3" type="ORF">FCN74_08775</name>
</gene>
<dbReference type="RefSeq" id="WP_138932219.1">
    <property type="nucleotide sequence ID" value="NZ_SWMU01000003.1"/>
</dbReference>
<dbReference type="SUPFAM" id="SSF54534">
    <property type="entry name" value="FKBP-like"/>
    <property type="match status" value="2"/>
</dbReference>
<dbReference type="InterPro" id="IPR046357">
    <property type="entry name" value="PPIase_dom_sf"/>
</dbReference>
<evidence type="ECO:0000259" key="2">
    <source>
        <dbReference type="PROSITE" id="PS50198"/>
    </source>
</evidence>
<dbReference type="GO" id="GO:0003755">
    <property type="term" value="F:peptidyl-prolyl cis-trans isomerase activity"/>
    <property type="evidence" value="ECO:0007669"/>
    <property type="project" value="UniProtKB-KW"/>
</dbReference>
<feature type="domain" description="PpiC" evidence="2">
    <location>
        <begin position="131"/>
        <end position="233"/>
    </location>
</feature>
<dbReference type="InterPro" id="IPR023058">
    <property type="entry name" value="PPIase_PpiC_CS"/>
</dbReference>
<dbReference type="PANTHER" id="PTHR47245">
    <property type="entry name" value="PEPTIDYLPROLYL ISOMERASE"/>
    <property type="match status" value="1"/>
</dbReference>
<sequence>MKLKMTTNNRCVYVFVFLVLGSFTKSISQNNLSDSLVFSINENKVYQSEFINQYKKNSQSNFEDDSLSPEDYAEMYLHFKLKVAAAKEEGLDTLPEFLKEFERYRKQLADKYISNGKVTEQLVQETYYRMTNEINASHILISLKPNATPDDTLKVYNTAIDILKKIENGASFADLAVNYSNDPSANINQGDLGWFKAYKMVYPFESAAYNLEIDEVSHPVRTQFGYHLIKKNDQRPSRGKLEVAHIMKDLKTKDSTYNAESEIQKLYQKLQNGEKFEDLAKQFSDHKPTAPKGGILSPFSVGQLNSSKFENIAFTLDTNNPLSKPFNTKFGWHIVKYIDETPVKPLDEIKSEIIRNIKTSDRSKKLIENIKKELTNQYEVVTNYEILSTLEDRLNDSILKYKWRYNQDIEDDNQWILKIENNRYTLKAFLEYIEKQQRSFKSSTINEKINVAIDKFTYAKLIAVHNRNLENVSPEFASEIKTYFEGLLLFEVMEQKIWNPVKEDTLGQKEYYKNHQSNFVSNVKINALMASSSSKKDAKKIKRTIQNKPINVLRKEFPDSIFKTLNNISINDPILPENLKLKANKVKLYHYNNQYTCLDIKEVIPSRVLQFNEVRGKVISELQKEKEKKWIAQLKQKYDIKVNHRLIKSLQL</sequence>
<keyword evidence="4" id="KW-1185">Reference proteome</keyword>
<dbReference type="InterPro" id="IPR027304">
    <property type="entry name" value="Trigger_fact/SurA_dom_sf"/>
</dbReference>
<keyword evidence="1" id="KW-0697">Rotamase</keyword>
<dbReference type="PROSITE" id="PS01096">
    <property type="entry name" value="PPIC_PPIASE_1"/>
    <property type="match status" value="1"/>
</dbReference>
<dbReference type="PROSITE" id="PS50198">
    <property type="entry name" value="PPIC_PPIASE_2"/>
    <property type="match status" value="2"/>
</dbReference>
<dbReference type="InterPro" id="IPR000297">
    <property type="entry name" value="PPIase_PpiC"/>
</dbReference>
<evidence type="ECO:0000313" key="4">
    <source>
        <dbReference type="Proteomes" id="UP000306552"/>
    </source>
</evidence>
<proteinExistence type="predicted"/>
<evidence type="ECO:0000256" key="1">
    <source>
        <dbReference type="PROSITE-ProRule" id="PRU00278"/>
    </source>
</evidence>
<keyword evidence="1 3" id="KW-0413">Isomerase</keyword>
<feature type="domain" description="PpiC" evidence="2">
    <location>
        <begin position="238"/>
        <end position="339"/>
    </location>
</feature>
<dbReference type="Pfam" id="PF13616">
    <property type="entry name" value="Rotamase_3"/>
    <property type="match status" value="1"/>
</dbReference>
<dbReference type="PANTHER" id="PTHR47245:SF2">
    <property type="entry name" value="PEPTIDYL-PROLYL CIS-TRANS ISOMERASE HP_0175-RELATED"/>
    <property type="match status" value="1"/>
</dbReference>
<dbReference type="Gene3D" id="3.10.50.40">
    <property type="match status" value="2"/>
</dbReference>
<dbReference type="Pfam" id="PF00639">
    <property type="entry name" value="Rotamase"/>
    <property type="match status" value="1"/>
</dbReference>
<dbReference type="Proteomes" id="UP000306552">
    <property type="component" value="Unassembled WGS sequence"/>
</dbReference>
<dbReference type="AlphaFoldDB" id="A0A4U5TQD6"/>
<organism evidence="3 4">
    <name type="scientific">Mesohalobacter halotolerans</name>
    <dbReference type="NCBI Taxonomy" id="1883405"/>
    <lineage>
        <taxon>Bacteria</taxon>
        <taxon>Pseudomonadati</taxon>
        <taxon>Bacteroidota</taxon>
        <taxon>Flavobacteriia</taxon>
        <taxon>Flavobacteriales</taxon>
        <taxon>Flavobacteriaceae</taxon>
        <taxon>Mesohalobacter</taxon>
    </lineage>
</organism>
<dbReference type="InterPro" id="IPR050245">
    <property type="entry name" value="PrsA_foldase"/>
</dbReference>
<comment type="caution">
    <text evidence="3">The sequence shown here is derived from an EMBL/GenBank/DDBJ whole genome shotgun (WGS) entry which is preliminary data.</text>
</comment>
<dbReference type="SUPFAM" id="SSF109998">
    <property type="entry name" value="Triger factor/SurA peptide-binding domain-like"/>
    <property type="match status" value="1"/>
</dbReference>
<dbReference type="OrthoDB" id="14196at2"/>
<accession>A0A4U5TQD6</accession>